<sequence length="129" mass="14216">MMPDGTTTVQVKDYKLAFEPLLRPVTGISGFRGAKFERGQAPLSRIAMTADCSNPFSTLKRGKKMSTLKLVKPPAAYTNFRPIKEAKYNDILALLTHVNLLLEVTFYNNLHGQGNAAEQEAGEAEDAEE</sequence>
<comment type="caution">
    <text evidence="1">The sequence shown here is derived from an EMBL/GenBank/DDBJ whole genome shotgun (WGS) entry which is preliminary data.</text>
</comment>
<keyword evidence="2" id="KW-1185">Reference proteome</keyword>
<protein>
    <submittedName>
        <fullName evidence="1">Uncharacterized protein</fullName>
    </submittedName>
</protein>
<organism evidence="1 2">
    <name type="scientific">Aldrovandia affinis</name>
    <dbReference type="NCBI Taxonomy" id="143900"/>
    <lineage>
        <taxon>Eukaryota</taxon>
        <taxon>Metazoa</taxon>
        <taxon>Chordata</taxon>
        <taxon>Craniata</taxon>
        <taxon>Vertebrata</taxon>
        <taxon>Euteleostomi</taxon>
        <taxon>Actinopterygii</taxon>
        <taxon>Neopterygii</taxon>
        <taxon>Teleostei</taxon>
        <taxon>Notacanthiformes</taxon>
        <taxon>Halosauridae</taxon>
        <taxon>Aldrovandia</taxon>
    </lineage>
</organism>
<reference evidence="1" key="1">
    <citation type="journal article" date="2023" name="Science">
        <title>Genome structures resolve the early diversification of teleost fishes.</title>
        <authorList>
            <person name="Parey E."/>
            <person name="Louis A."/>
            <person name="Montfort J."/>
            <person name="Bouchez O."/>
            <person name="Roques C."/>
            <person name="Iampietro C."/>
            <person name="Lluch J."/>
            <person name="Castinel A."/>
            <person name="Donnadieu C."/>
            <person name="Desvignes T."/>
            <person name="Floi Bucao C."/>
            <person name="Jouanno E."/>
            <person name="Wen M."/>
            <person name="Mejri S."/>
            <person name="Dirks R."/>
            <person name="Jansen H."/>
            <person name="Henkel C."/>
            <person name="Chen W.J."/>
            <person name="Zahm M."/>
            <person name="Cabau C."/>
            <person name="Klopp C."/>
            <person name="Thompson A.W."/>
            <person name="Robinson-Rechavi M."/>
            <person name="Braasch I."/>
            <person name="Lecointre G."/>
            <person name="Bobe J."/>
            <person name="Postlethwait J.H."/>
            <person name="Berthelot C."/>
            <person name="Roest Crollius H."/>
            <person name="Guiguen Y."/>
        </authorList>
    </citation>
    <scope>NUCLEOTIDE SEQUENCE</scope>
    <source>
        <strain evidence="1">NC1722</strain>
    </source>
</reference>
<proteinExistence type="predicted"/>
<dbReference type="Proteomes" id="UP001221898">
    <property type="component" value="Unassembled WGS sequence"/>
</dbReference>
<dbReference type="AlphaFoldDB" id="A0AAD7RAD7"/>
<name>A0AAD7RAD7_9TELE</name>
<accession>A0AAD7RAD7</accession>
<evidence type="ECO:0000313" key="1">
    <source>
        <dbReference type="EMBL" id="KAJ8372743.1"/>
    </source>
</evidence>
<gene>
    <name evidence="1" type="ORF">AAFF_G00277510</name>
</gene>
<dbReference type="EMBL" id="JAINUG010000388">
    <property type="protein sequence ID" value="KAJ8372743.1"/>
    <property type="molecule type" value="Genomic_DNA"/>
</dbReference>
<evidence type="ECO:0000313" key="2">
    <source>
        <dbReference type="Proteomes" id="UP001221898"/>
    </source>
</evidence>